<feature type="region of interest" description="Disordered" evidence="5">
    <location>
        <begin position="491"/>
        <end position="511"/>
    </location>
</feature>
<dbReference type="Gene3D" id="3.30.200.160">
    <property type="entry name" value="TFIIIC, subcomplex tauA, subunit Sfc1, barrel domain"/>
    <property type="match status" value="1"/>
</dbReference>
<organism evidence="8 9">
    <name type="scientific">Somion occarium</name>
    <dbReference type="NCBI Taxonomy" id="3059160"/>
    <lineage>
        <taxon>Eukaryota</taxon>
        <taxon>Fungi</taxon>
        <taxon>Dikarya</taxon>
        <taxon>Basidiomycota</taxon>
        <taxon>Agaricomycotina</taxon>
        <taxon>Agaricomycetes</taxon>
        <taxon>Polyporales</taxon>
        <taxon>Cerrenaceae</taxon>
        <taxon>Somion</taxon>
    </lineage>
</organism>
<evidence type="ECO:0000313" key="8">
    <source>
        <dbReference type="EMBL" id="CAL1702143.1"/>
    </source>
</evidence>
<accession>A0ABP1D594</accession>
<protein>
    <submittedName>
        <fullName evidence="8">Uncharacterized protein</fullName>
    </submittedName>
</protein>
<keyword evidence="2" id="KW-0238">DNA-binding</keyword>
<evidence type="ECO:0000256" key="4">
    <source>
        <dbReference type="ARBA" id="ARBA00023242"/>
    </source>
</evidence>
<reference evidence="9" key="1">
    <citation type="submission" date="2024-04" db="EMBL/GenBank/DDBJ databases">
        <authorList>
            <person name="Shaw F."/>
            <person name="Minotto A."/>
        </authorList>
    </citation>
    <scope>NUCLEOTIDE SEQUENCE [LARGE SCALE GENOMIC DNA]</scope>
</reference>
<dbReference type="PANTHER" id="PTHR13230:SF5">
    <property type="entry name" value="GENERAL TRANSCRIPTION FACTOR 3C POLYPEPTIDE 5"/>
    <property type="match status" value="1"/>
</dbReference>
<feature type="domain" description="Transcription factor IIIC subunit 5 HTH" evidence="6">
    <location>
        <begin position="217"/>
        <end position="372"/>
    </location>
</feature>
<evidence type="ECO:0000256" key="3">
    <source>
        <dbReference type="ARBA" id="ARBA00023163"/>
    </source>
</evidence>
<evidence type="ECO:0000259" key="7">
    <source>
        <dbReference type="Pfam" id="PF17682"/>
    </source>
</evidence>
<evidence type="ECO:0000256" key="1">
    <source>
        <dbReference type="ARBA" id="ARBA00004123"/>
    </source>
</evidence>
<dbReference type="EMBL" id="OZ037945">
    <property type="protein sequence ID" value="CAL1702143.1"/>
    <property type="molecule type" value="Genomic_DNA"/>
</dbReference>
<keyword evidence="4" id="KW-0539">Nucleus</keyword>
<dbReference type="InterPro" id="IPR042536">
    <property type="entry name" value="TFIIIC_tauA_Sfc1"/>
</dbReference>
<feature type="domain" description="Transcription factor IIIC subunit Tfc1/Sfc1 triple barrel" evidence="7">
    <location>
        <begin position="38"/>
        <end position="150"/>
    </location>
</feature>
<evidence type="ECO:0000259" key="6">
    <source>
        <dbReference type="Pfam" id="PF09734"/>
    </source>
</evidence>
<comment type="subcellular location">
    <subcellularLocation>
        <location evidence="1">Nucleus</location>
    </subcellularLocation>
</comment>
<dbReference type="Proteomes" id="UP001497453">
    <property type="component" value="Chromosome 2"/>
</dbReference>
<dbReference type="Pfam" id="PF09734">
    <property type="entry name" value="Tau95"/>
    <property type="match status" value="1"/>
</dbReference>
<keyword evidence="3" id="KW-0804">Transcription</keyword>
<dbReference type="InterPro" id="IPR040454">
    <property type="entry name" value="TF_IIIC_Tfc1/Sfc1"/>
</dbReference>
<evidence type="ECO:0000256" key="2">
    <source>
        <dbReference type="ARBA" id="ARBA00023125"/>
    </source>
</evidence>
<evidence type="ECO:0000313" key="9">
    <source>
        <dbReference type="Proteomes" id="UP001497453"/>
    </source>
</evidence>
<dbReference type="PANTHER" id="PTHR13230">
    <property type="entry name" value="GENERAL TRANSCRIPTION FACTOR IIIC, POLYPEPTIDE 5"/>
    <property type="match status" value="1"/>
</dbReference>
<name>A0ABP1D594_9APHY</name>
<dbReference type="InterPro" id="IPR019136">
    <property type="entry name" value="TF_IIIC_su-5_HTH"/>
</dbReference>
<keyword evidence="9" id="KW-1185">Reference proteome</keyword>
<proteinExistence type="predicted"/>
<dbReference type="InterPro" id="IPR041499">
    <property type="entry name" value="Tfc1/Sfc1_N"/>
</dbReference>
<dbReference type="Pfam" id="PF17682">
    <property type="entry name" value="Tau95_N"/>
    <property type="match status" value="1"/>
</dbReference>
<gene>
    <name evidence="8" type="ORF">GFSPODELE1_LOCUS3901</name>
</gene>
<evidence type="ECO:0000256" key="5">
    <source>
        <dbReference type="SAM" id="MobiDB-lite"/>
    </source>
</evidence>
<sequence length="553" mass="62192">MDSPGAGPSTAPGIPVDSTLNIPTSAPLHPLPSAHFYSLEYPGYVQSCSIPLAVERLGGQARLDSAFRRVASMKTDFPLELNFRPENPYSHPVSGEVVHTSNLLLKVVKRKRKRKDGMQLDGEPVGEYTAEVVGVVPKTGRFRAMADFQFRPNMSDPVSKLRTALADTDVEAIINYSIPEEKEDYTVPVNGAPADIDPQLLGAEGVTPKLRSNLRLPPPTLFSRQGIPHNYNYKANTSSIVAAVVDEETGEEKKRLINSTRWKGYGPIAIYYADDKVPDKPSAVVEEQREKADKKLLKRLEELFAERPVWTRTAILNQFEPFEVREIINSKFLLPLVSYVFADGPWRDTQVRLGYDPRRDPQARFYQRLYFRNTHHPILRTSVVGRKADNRSDGIFEAIRKEDKRSHIFDGINATKETAAFQLCDILDEMLKEMIEDEEDLRETCHERDGWYSAQAFDRIKIVLRHKFFSLLIGHVATREECEALLASTEGTDKLPSKSAPKVRPGKHNMAKGALRPEDAAVCPNMLYPEDIADHVAGAKTSGHHRRKGQKVL</sequence>